<evidence type="ECO:0000313" key="1">
    <source>
        <dbReference type="EMBL" id="VVA91970.1"/>
    </source>
</evidence>
<dbReference type="Proteomes" id="UP000489600">
    <property type="component" value="Unassembled WGS sequence"/>
</dbReference>
<dbReference type="AlphaFoldDB" id="A0A565ARC7"/>
<accession>A0A565ARC7</accession>
<sequence length="93" mass="11035">MVELMYTSPTASDKNNASMVVHMSSTTEQMRTQLKQRMFFHSWRFKSRIRGVQKYLIIVLEDKFLFEESKKVSIHKDDVARMQRFLDVPFGIS</sequence>
<dbReference type="EMBL" id="CABITT030000001">
    <property type="protein sequence ID" value="VVA91970.1"/>
    <property type="molecule type" value="Genomic_DNA"/>
</dbReference>
<keyword evidence="2" id="KW-1185">Reference proteome</keyword>
<proteinExistence type="predicted"/>
<comment type="caution">
    <text evidence="1">The sequence shown here is derived from an EMBL/GenBank/DDBJ whole genome shotgun (WGS) entry which is preliminary data.</text>
</comment>
<protein>
    <submittedName>
        <fullName evidence="1">Uncharacterized protein</fullName>
    </submittedName>
</protein>
<gene>
    <name evidence="1" type="ORF">ANE_LOCUS2415</name>
</gene>
<evidence type="ECO:0000313" key="2">
    <source>
        <dbReference type="Proteomes" id="UP000489600"/>
    </source>
</evidence>
<name>A0A565ARC7_9BRAS</name>
<organism evidence="1 2">
    <name type="scientific">Arabis nemorensis</name>
    <dbReference type="NCBI Taxonomy" id="586526"/>
    <lineage>
        <taxon>Eukaryota</taxon>
        <taxon>Viridiplantae</taxon>
        <taxon>Streptophyta</taxon>
        <taxon>Embryophyta</taxon>
        <taxon>Tracheophyta</taxon>
        <taxon>Spermatophyta</taxon>
        <taxon>Magnoliopsida</taxon>
        <taxon>eudicotyledons</taxon>
        <taxon>Gunneridae</taxon>
        <taxon>Pentapetalae</taxon>
        <taxon>rosids</taxon>
        <taxon>malvids</taxon>
        <taxon>Brassicales</taxon>
        <taxon>Brassicaceae</taxon>
        <taxon>Arabideae</taxon>
        <taxon>Arabis</taxon>
    </lineage>
</organism>
<reference evidence="1" key="1">
    <citation type="submission" date="2019-07" db="EMBL/GenBank/DDBJ databases">
        <authorList>
            <person name="Dittberner H."/>
        </authorList>
    </citation>
    <scope>NUCLEOTIDE SEQUENCE [LARGE SCALE GENOMIC DNA]</scope>
</reference>